<dbReference type="EMBL" id="LUEZ02000107">
    <property type="protein sequence ID" value="RDB17847.1"/>
    <property type="molecule type" value="Genomic_DNA"/>
</dbReference>
<organism evidence="2 3">
    <name type="scientific">Hypsizygus marmoreus</name>
    <name type="common">White beech mushroom</name>
    <name type="synonym">Agaricus marmoreus</name>
    <dbReference type="NCBI Taxonomy" id="39966"/>
    <lineage>
        <taxon>Eukaryota</taxon>
        <taxon>Fungi</taxon>
        <taxon>Dikarya</taxon>
        <taxon>Basidiomycota</taxon>
        <taxon>Agaricomycotina</taxon>
        <taxon>Agaricomycetes</taxon>
        <taxon>Agaricomycetidae</taxon>
        <taxon>Agaricales</taxon>
        <taxon>Tricholomatineae</taxon>
        <taxon>Lyophyllaceae</taxon>
        <taxon>Hypsizygus</taxon>
    </lineage>
</organism>
<comment type="caution">
    <text evidence="2">The sequence shown here is derived from an EMBL/GenBank/DDBJ whole genome shotgun (WGS) entry which is preliminary data.</text>
</comment>
<keyword evidence="3" id="KW-1185">Reference proteome</keyword>
<gene>
    <name evidence="2" type="ORF">Hypma_000771</name>
</gene>
<dbReference type="AlphaFoldDB" id="A0A369JB60"/>
<name>A0A369JB60_HYPMA</name>
<dbReference type="STRING" id="39966.A0A369JB60"/>
<dbReference type="Proteomes" id="UP000076154">
    <property type="component" value="Unassembled WGS sequence"/>
</dbReference>
<reference evidence="2" key="1">
    <citation type="submission" date="2018-04" db="EMBL/GenBank/DDBJ databases">
        <title>Whole genome sequencing of Hypsizygus marmoreus.</title>
        <authorList>
            <person name="Choi I.-G."/>
            <person name="Min B."/>
            <person name="Kim J.-G."/>
            <person name="Kim S."/>
            <person name="Oh Y.-L."/>
            <person name="Kong W.-S."/>
            <person name="Park H."/>
            <person name="Jeong J."/>
            <person name="Song E.-S."/>
        </authorList>
    </citation>
    <scope>NUCLEOTIDE SEQUENCE [LARGE SCALE GENOMIC DNA]</scope>
    <source>
        <strain evidence="2">51987-8</strain>
    </source>
</reference>
<feature type="region of interest" description="Disordered" evidence="1">
    <location>
        <begin position="812"/>
        <end position="846"/>
    </location>
</feature>
<accession>A0A369JB60</accession>
<evidence type="ECO:0000256" key="1">
    <source>
        <dbReference type="SAM" id="MobiDB-lite"/>
    </source>
</evidence>
<evidence type="ECO:0000313" key="3">
    <source>
        <dbReference type="Proteomes" id="UP000076154"/>
    </source>
</evidence>
<proteinExistence type="predicted"/>
<sequence length="846" mass="96841">MDRLCDEVVQLIFYELIDPGPLTLVSKRFYRFSQDPYVRAHYFLTHYGPAEAMFYALGRGKVLTERVLDILLMSGAHLSRYLIQVAMHHYFYTQSHFIKTPWVRNVPLRVFTYFMKLAEEMYGEIPRGKGEDDGSVFSNFLKESRLLPGMKSISWESIRDILKEYNFMPFSTRDPIMAQFPLALAIEPRLLPYAVENGFQMDSKYRDFVFRKMFERPTSTSETVAEDIAHNIQELCRLDSTMFVSRTVAAEVCMEAKLNPTGYAALKQLDKSGHLRFELSGLVEDLIKTFIRTRSISTSHIIENLRLLYTDFPSSDPTARLVILITIFIASENLHSSPSAIQTKLEALSLTPVTRKDVFDVLASPFVDRYNTLLDYAKREIVERDDGTKGMGSNEIEEVVEEVASKCLEVACKGKLLKKLCDGYISVRNVIATTILKKYQLALEDLPTRGNEDACRVFEAKLCRDFMKFGLFEPKGKESEVPRPSAAEDEGDGLVEVNNEVVAMERDDDASMSLFNSRWFSNLGHEQGRITQESLTTMIRRDEISPVRPRRRMQYPGGLYFDSSAKLPYPNDPLAVGRWIKTEFGPRSSVTAVFMTHAVVNDNHSILHQYLYYADGVQPISTTNHVPITFKHFQILAHLDRAPNYYLYHDIELGAEFYRDTNDYLKADTGKQSSGGKAVKMETTPPILLSTARESLDSPPSVPRGRKRPRRVASNVRSYVVPDSDDEAIANSDDLTTKPKNVETTLQTWLRHLDELMKQELRKLKEKRKQIELVSEPGTKVRVAKGEFLKSLSSNLRALHKIAKERQLKLYGPTVVPEEYSDNEDDDDEYRHRTARNKRKKTNRSS</sequence>
<dbReference type="InParanoid" id="A0A369JB60"/>
<feature type="region of interest" description="Disordered" evidence="1">
    <location>
        <begin position="689"/>
        <end position="715"/>
    </location>
</feature>
<feature type="compositionally biased region" description="Acidic residues" evidence="1">
    <location>
        <begin position="819"/>
        <end position="828"/>
    </location>
</feature>
<protein>
    <submittedName>
        <fullName evidence="2">Uncharacterized protein</fullName>
    </submittedName>
</protein>
<evidence type="ECO:0000313" key="2">
    <source>
        <dbReference type="EMBL" id="RDB17847.1"/>
    </source>
</evidence>
<feature type="compositionally biased region" description="Basic residues" evidence="1">
    <location>
        <begin position="833"/>
        <end position="846"/>
    </location>
</feature>
<dbReference type="OrthoDB" id="270318at2759"/>